<organism evidence="2">
    <name type="scientific">marine metagenome</name>
    <dbReference type="NCBI Taxonomy" id="408172"/>
    <lineage>
        <taxon>unclassified sequences</taxon>
        <taxon>metagenomes</taxon>
        <taxon>ecological metagenomes</taxon>
    </lineage>
</organism>
<accession>A0A382ULP6</accession>
<name>A0A382ULP6_9ZZZZ</name>
<feature type="region of interest" description="Disordered" evidence="1">
    <location>
        <begin position="60"/>
        <end position="80"/>
    </location>
</feature>
<evidence type="ECO:0000256" key="1">
    <source>
        <dbReference type="SAM" id="MobiDB-lite"/>
    </source>
</evidence>
<dbReference type="AlphaFoldDB" id="A0A382ULP6"/>
<sequence length="80" mass="9806">MSLSQEAHEFNEQQKRYREQAHLHKHMGGADHRELMDELRRLNNSIGFLIDTVTQWIKDEEKRREDEHRRSTYGMWDPQK</sequence>
<evidence type="ECO:0000313" key="2">
    <source>
        <dbReference type="EMBL" id="SVD35196.1"/>
    </source>
</evidence>
<proteinExistence type="predicted"/>
<reference evidence="2" key="1">
    <citation type="submission" date="2018-05" db="EMBL/GenBank/DDBJ databases">
        <authorList>
            <person name="Lanie J.A."/>
            <person name="Ng W.-L."/>
            <person name="Kazmierczak K.M."/>
            <person name="Andrzejewski T.M."/>
            <person name="Davidsen T.M."/>
            <person name="Wayne K.J."/>
            <person name="Tettelin H."/>
            <person name="Glass J.I."/>
            <person name="Rusch D."/>
            <person name="Podicherti R."/>
            <person name="Tsui H.-C.T."/>
            <person name="Winkler M.E."/>
        </authorList>
    </citation>
    <scope>NUCLEOTIDE SEQUENCE</scope>
</reference>
<protein>
    <submittedName>
        <fullName evidence="2">Uncharacterized protein</fullName>
    </submittedName>
</protein>
<gene>
    <name evidence="2" type="ORF">METZ01_LOCUS388050</name>
</gene>
<feature type="compositionally biased region" description="Basic and acidic residues" evidence="1">
    <location>
        <begin position="60"/>
        <end position="70"/>
    </location>
</feature>
<dbReference type="EMBL" id="UINC01145207">
    <property type="protein sequence ID" value="SVD35196.1"/>
    <property type="molecule type" value="Genomic_DNA"/>
</dbReference>
<feature type="non-terminal residue" evidence="2">
    <location>
        <position position="80"/>
    </location>
</feature>